<feature type="domain" description="Peripheral subunit-binding (PSBD)" evidence="12">
    <location>
        <begin position="251"/>
        <end position="288"/>
    </location>
</feature>
<dbReference type="Pfam" id="PF02817">
    <property type="entry name" value="E3_binding"/>
    <property type="match status" value="1"/>
</dbReference>
<evidence type="ECO:0000256" key="4">
    <source>
        <dbReference type="ARBA" id="ARBA00022737"/>
    </source>
</evidence>
<evidence type="ECO:0000256" key="1">
    <source>
        <dbReference type="ARBA" id="ARBA00007317"/>
    </source>
</evidence>
<feature type="domain" description="Lipoyl-binding" evidence="11">
    <location>
        <begin position="122"/>
        <end position="196"/>
    </location>
</feature>
<dbReference type="EC" id="2.3.1.12" evidence="9"/>
<comment type="cofactor">
    <cofactor evidence="9">
        <name>(R)-lipoate</name>
        <dbReference type="ChEBI" id="CHEBI:83088"/>
    </cofactor>
    <text evidence="9">Binds 2 lipoyl cofactors covalently.</text>
</comment>
<dbReference type="Pfam" id="PF00198">
    <property type="entry name" value="2-oxoacid_dh"/>
    <property type="match status" value="1"/>
</dbReference>
<gene>
    <name evidence="13" type="primary">aceF</name>
    <name evidence="13" type="ORF">OQJ68_04285</name>
</gene>
<dbReference type="NCBIfam" id="TIGR01348">
    <property type="entry name" value="PDHac_trf_long"/>
    <property type="match status" value="1"/>
</dbReference>
<dbReference type="FunFam" id="2.40.50.100:FF:000009">
    <property type="entry name" value="Acetyltransferase component of pyruvate dehydrogenase complex"/>
    <property type="match status" value="1"/>
</dbReference>
<dbReference type="InterPro" id="IPR006256">
    <property type="entry name" value="AcTrfase_Pyrv_DH_cplx"/>
</dbReference>
<dbReference type="Gene3D" id="2.40.50.100">
    <property type="match status" value="2"/>
</dbReference>
<dbReference type="PANTHER" id="PTHR43178">
    <property type="entry name" value="DIHYDROLIPOAMIDE ACETYLTRANSFERASE COMPONENT OF PYRUVATE DEHYDROGENASE COMPLEX"/>
    <property type="match status" value="1"/>
</dbReference>
<dbReference type="InterPro" id="IPR004167">
    <property type="entry name" value="PSBD"/>
</dbReference>
<feature type="region of interest" description="Disordered" evidence="10">
    <location>
        <begin position="203"/>
        <end position="233"/>
    </location>
</feature>
<comment type="similarity">
    <text evidence="1 9">Belongs to the 2-oxoacid dehydrogenase family.</text>
</comment>
<dbReference type="AlphaFoldDB" id="A0AB35HV46"/>
<keyword evidence="4" id="KW-0677">Repeat</keyword>
<comment type="subunit">
    <text evidence="2 9">Forms a 24-polypeptide structural core with octahedral symmetry.</text>
</comment>
<feature type="region of interest" description="Disordered" evidence="10">
    <location>
        <begin position="75"/>
        <end position="131"/>
    </location>
</feature>
<sequence length="548" mass="57361">MAKQVIKVPDLGGADQVDVIEITVAVGDTVAEEDSLIVVEGDKASMDVPSPCAGKILSISVKEGDKVSEGDVIGEIETETAAAEDTPAPAEPAGEAVAEQPAEEQPAQAASAAAPAAQEEKEEKIAVPDLGGSDSVDVIEVCVQPGDEVAEGDSLIVVEGDKASMDVPAPFAGTVVSIAVSEGDKVSTGDDLGVLKVVSGGAPAQDKVEEAPAKVETAPAAPAPQAPVEPPAAPQRDHQVERNLTVSAEVYAGPAVRKLARELGVTLSKVKATGPRGRVTKDDLHAYIKEQVQKAESGAVGVGAGLPPLPEIDFSQFGPVNVEPMTKIHKVTAANMARNWLNVPHVTQFDDADITELEEFRKSMKAEAEKRGVKLTPVPFLLKAAAAALRAEPSFNVSLHNDGEHIVRKDYVHIGMAVDTPKGLMVPVIRDVDKKGLYELAQEATELAGKARDGKLMPKDMQGACFTISSLGAIGGTGFTPIVNAPEVGILGVSKLTVKPVWNGKEFVPRQMLPLALSYDHRAVNGGDAGRFMTYLVSVLSDVRRLLL</sequence>
<evidence type="ECO:0000259" key="12">
    <source>
        <dbReference type="PROSITE" id="PS51826"/>
    </source>
</evidence>
<protein>
    <recommendedName>
        <fullName evidence="9">Acetyltransferase component of pyruvate dehydrogenase complex</fullName>
        <ecNumber evidence="9">2.3.1.12</ecNumber>
    </recommendedName>
</protein>
<dbReference type="InterPro" id="IPR000089">
    <property type="entry name" value="Biotin_lipoyl"/>
</dbReference>
<dbReference type="Proteomes" id="UP001209730">
    <property type="component" value="Unassembled WGS sequence"/>
</dbReference>
<evidence type="ECO:0000256" key="8">
    <source>
        <dbReference type="ARBA" id="ARBA00048370"/>
    </source>
</evidence>
<keyword evidence="6 9" id="KW-0012">Acyltransferase</keyword>
<evidence type="ECO:0000256" key="7">
    <source>
        <dbReference type="ARBA" id="ARBA00025211"/>
    </source>
</evidence>
<dbReference type="GO" id="GO:0031405">
    <property type="term" value="F:lipoic acid binding"/>
    <property type="evidence" value="ECO:0007669"/>
    <property type="project" value="TreeGrafter"/>
</dbReference>
<evidence type="ECO:0000256" key="10">
    <source>
        <dbReference type="SAM" id="MobiDB-lite"/>
    </source>
</evidence>
<evidence type="ECO:0000259" key="11">
    <source>
        <dbReference type="PROSITE" id="PS50968"/>
    </source>
</evidence>
<dbReference type="PROSITE" id="PS50968">
    <property type="entry name" value="BIOTINYL_LIPOYL"/>
    <property type="match status" value="2"/>
</dbReference>
<dbReference type="GO" id="GO:0006086">
    <property type="term" value="P:pyruvate decarboxylation to acetyl-CoA"/>
    <property type="evidence" value="ECO:0007669"/>
    <property type="project" value="UniProtKB-UniRule"/>
</dbReference>
<organism evidence="13 14">
    <name type="scientific">Microbulbifer thermotolerans</name>
    <dbReference type="NCBI Taxonomy" id="252514"/>
    <lineage>
        <taxon>Bacteria</taxon>
        <taxon>Pseudomonadati</taxon>
        <taxon>Pseudomonadota</taxon>
        <taxon>Gammaproteobacteria</taxon>
        <taxon>Cellvibrionales</taxon>
        <taxon>Microbulbiferaceae</taxon>
        <taxon>Microbulbifer</taxon>
    </lineage>
</organism>
<dbReference type="Gene3D" id="3.30.559.10">
    <property type="entry name" value="Chloramphenicol acetyltransferase-like domain"/>
    <property type="match status" value="1"/>
</dbReference>
<dbReference type="SUPFAM" id="SSF52777">
    <property type="entry name" value="CoA-dependent acyltransferases"/>
    <property type="match status" value="1"/>
</dbReference>
<evidence type="ECO:0000256" key="3">
    <source>
        <dbReference type="ARBA" id="ARBA00022679"/>
    </source>
</evidence>
<evidence type="ECO:0000256" key="6">
    <source>
        <dbReference type="ARBA" id="ARBA00023315"/>
    </source>
</evidence>
<dbReference type="GO" id="GO:0005737">
    <property type="term" value="C:cytoplasm"/>
    <property type="evidence" value="ECO:0007669"/>
    <property type="project" value="TreeGrafter"/>
</dbReference>
<comment type="function">
    <text evidence="7">The pyruvate dehydrogenase complex catalyzes the overall conversion of pyruvate to acetyl-CoA and CO(2). It contains multiple copies of three enzymatic components: pyruvate dehydrogenase (E1), dihydrolipoamide acetyltransferase (E2) and lipoamide dehydrogenase (E3).</text>
</comment>
<proteinExistence type="inferred from homology"/>
<dbReference type="PROSITE" id="PS00189">
    <property type="entry name" value="LIPOYL"/>
    <property type="match status" value="2"/>
</dbReference>
<dbReference type="InterPro" id="IPR001078">
    <property type="entry name" value="2-oxoacid_DH_actylTfrase"/>
</dbReference>
<dbReference type="PANTHER" id="PTHR43178:SF2">
    <property type="entry name" value="DIHYDROLIPOYLLYSINE-RESIDUE ACETYLTRANSFERASE COMPONENT OF PYRUVATE DEHYDROGENASE COMPLEX"/>
    <property type="match status" value="1"/>
</dbReference>
<dbReference type="EMBL" id="JAPHQB010000005">
    <property type="protein sequence ID" value="MCX2801000.1"/>
    <property type="molecule type" value="Genomic_DNA"/>
</dbReference>
<dbReference type="SUPFAM" id="SSF47005">
    <property type="entry name" value="Peripheral subunit-binding domain of 2-oxo acid dehydrogenase complex"/>
    <property type="match status" value="1"/>
</dbReference>
<dbReference type="CDD" id="cd06849">
    <property type="entry name" value="lipoyl_domain"/>
    <property type="match status" value="2"/>
</dbReference>
<feature type="domain" description="Lipoyl-binding" evidence="11">
    <location>
        <begin position="3"/>
        <end position="77"/>
    </location>
</feature>
<dbReference type="FunFam" id="3.30.559.10:FF:000004">
    <property type="entry name" value="Acetyltransferase component of pyruvate dehydrogenase complex"/>
    <property type="match status" value="1"/>
</dbReference>
<dbReference type="SUPFAM" id="SSF51230">
    <property type="entry name" value="Single hybrid motif"/>
    <property type="match status" value="2"/>
</dbReference>
<accession>A0AB35HV46</accession>
<dbReference type="InterPro" id="IPR011053">
    <property type="entry name" value="Single_hybrid_motif"/>
</dbReference>
<dbReference type="InterPro" id="IPR036625">
    <property type="entry name" value="E3-bd_dom_sf"/>
</dbReference>
<evidence type="ECO:0000256" key="2">
    <source>
        <dbReference type="ARBA" id="ARBA00011484"/>
    </source>
</evidence>
<evidence type="ECO:0000256" key="5">
    <source>
        <dbReference type="ARBA" id="ARBA00022823"/>
    </source>
</evidence>
<feature type="compositionally biased region" description="Low complexity" evidence="10">
    <location>
        <begin position="79"/>
        <end position="117"/>
    </location>
</feature>
<keyword evidence="5 9" id="KW-0450">Lipoyl</keyword>
<comment type="caution">
    <text evidence="13">The sequence shown here is derived from an EMBL/GenBank/DDBJ whole genome shotgun (WGS) entry which is preliminary data.</text>
</comment>
<evidence type="ECO:0000313" key="13">
    <source>
        <dbReference type="EMBL" id="MCX2801000.1"/>
    </source>
</evidence>
<dbReference type="InterPro" id="IPR003016">
    <property type="entry name" value="2-oxoA_DH_lipoyl-BS"/>
</dbReference>
<dbReference type="GO" id="GO:0004742">
    <property type="term" value="F:dihydrolipoyllysine-residue acetyltransferase activity"/>
    <property type="evidence" value="ECO:0007669"/>
    <property type="project" value="UniProtKB-UniRule"/>
</dbReference>
<keyword evidence="3 9" id="KW-0808">Transferase</keyword>
<comment type="catalytic activity">
    <reaction evidence="8 9">
        <text>N(6)-[(R)-dihydrolipoyl]-L-lysyl-[protein] + acetyl-CoA = N(6)-[(R)-S(8)-acetyldihydrolipoyl]-L-lysyl-[protein] + CoA</text>
        <dbReference type="Rhea" id="RHEA:17017"/>
        <dbReference type="Rhea" id="RHEA-COMP:10475"/>
        <dbReference type="Rhea" id="RHEA-COMP:10478"/>
        <dbReference type="ChEBI" id="CHEBI:57287"/>
        <dbReference type="ChEBI" id="CHEBI:57288"/>
        <dbReference type="ChEBI" id="CHEBI:83100"/>
        <dbReference type="ChEBI" id="CHEBI:83111"/>
        <dbReference type="EC" id="2.3.1.12"/>
    </reaction>
</comment>
<evidence type="ECO:0000313" key="14">
    <source>
        <dbReference type="Proteomes" id="UP001209730"/>
    </source>
</evidence>
<reference evidence="13" key="1">
    <citation type="submission" date="2022-11" db="EMBL/GenBank/DDBJ databases">
        <title>Chitin-degrading and fungicidal potential of chitinolytic bacterial strains from marine environment of the Pacific Ocean regions.</title>
        <authorList>
            <person name="Pentekhina I."/>
            <person name="Nedashkovskaya O."/>
            <person name="Seitkalieva A."/>
            <person name="Podvolotskaya A."/>
            <person name="Tekutyeva L."/>
            <person name="Balabanova L."/>
        </authorList>
    </citation>
    <scope>NUCLEOTIDE SEQUENCE</scope>
    <source>
        <strain evidence="13">KMM 6838</strain>
    </source>
</reference>
<dbReference type="RefSeq" id="WP_266044483.1">
    <property type="nucleotide sequence ID" value="NZ_JAPHQA010000022.1"/>
</dbReference>
<name>A0AB35HV46_MICTH</name>
<dbReference type="Gene3D" id="4.10.320.10">
    <property type="entry name" value="E3-binding domain"/>
    <property type="match status" value="1"/>
</dbReference>
<dbReference type="Pfam" id="PF00364">
    <property type="entry name" value="Biotin_lipoyl"/>
    <property type="match status" value="2"/>
</dbReference>
<evidence type="ECO:0000256" key="9">
    <source>
        <dbReference type="RuleBase" id="RU361137"/>
    </source>
</evidence>
<dbReference type="PROSITE" id="PS51826">
    <property type="entry name" value="PSBD"/>
    <property type="match status" value="1"/>
</dbReference>
<feature type="compositionally biased region" description="Pro residues" evidence="10">
    <location>
        <begin position="221"/>
        <end position="233"/>
    </location>
</feature>
<dbReference type="InterPro" id="IPR023213">
    <property type="entry name" value="CAT-like_dom_sf"/>
</dbReference>
<dbReference type="InterPro" id="IPR050743">
    <property type="entry name" value="2-oxoacid_DH_E2_comp"/>
</dbReference>
<dbReference type="GO" id="GO:0045254">
    <property type="term" value="C:pyruvate dehydrogenase complex"/>
    <property type="evidence" value="ECO:0007669"/>
    <property type="project" value="UniProtKB-UniRule"/>
</dbReference>